<feature type="region of interest" description="Disordered" evidence="2">
    <location>
        <begin position="140"/>
        <end position="161"/>
    </location>
</feature>
<protein>
    <recommendedName>
        <fullName evidence="4">BRICHOS domain-containing protein</fullName>
    </recommendedName>
</protein>
<feature type="signal peptide" evidence="3">
    <location>
        <begin position="1"/>
        <end position="20"/>
    </location>
</feature>
<dbReference type="PROSITE" id="PS50869">
    <property type="entry name" value="BRICHOS"/>
    <property type="match status" value="1"/>
</dbReference>
<feature type="compositionally biased region" description="Basic and acidic residues" evidence="2">
    <location>
        <begin position="288"/>
        <end position="302"/>
    </location>
</feature>
<name>A0A8S1DW24_9INSE</name>
<reference evidence="5 6" key="1">
    <citation type="submission" date="2020-04" db="EMBL/GenBank/DDBJ databases">
        <authorList>
            <person name="Alioto T."/>
            <person name="Alioto T."/>
            <person name="Gomez Garrido J."/>
        </authorList>
    </citation>
    <scope>NUCLEOTIDE SEQUENCE [LARGE SCALE GENOMIC DNA]</scope>
</reference>
<dbReference type="OrthoDB" id="7791530at2759"/>
<evidence type="ECO:0000313" key="5">
    <source>
        <dbReference type="EMBL" id="CAB3384686.1"/>
    </source>
</evidence>
<organism evidence="5 6">
    <name type="scientific">Cloeon dipterum</name>
    <dbReference type="NCBI Taxonomy" id="197152"/>
    <lineage>
        <taxon>Eukaryota</taxon>
        <taxon>Metazoa</taxon>
        <taxon>Ecdysozoa</taxon>
        <taxon>Arthropoda</taxon>
        <taxon>Hexapoda</taxon>
        <taxon>Insecta</taxon>
        <taxon>Pterygota</taxon>
        <taxon>Palaeoptera</taxon>
        <taxon>Ephemeroptera</taxon>
        <taxon>Pisciforma</taxon>
        <taxon>Baetidae</taxon>
        <taxon>Cloeon</taxon>
    </lineage>
</organism>
<keyword evidence="6" id="KW-1185">Reference proteome</keyword>
<keyword evidence="1" id="KW-1015">Disulfide bond</keyword>
<dbReference type="Proteomes" id="UP000494165">
    <property type="component" value="Unassembled WGS sequence"/>
</dbReference>
<feature type="chain" id="PRO_5035894509" description="BRICHOS domain-containing protein" evidence="3">
    <location>
        <begin position="21"/>
        <end position="385"/>
    </location>
</feature>
<comment type="caution">
    <text evidence="5">The sequence shown here is derived from an EMBL/GenBank/DDBJ whole genome shotgun (WGS) entry which is preliminary data.</text>
</comment>
<feature type="region of interest" description="Disordered" evidence="2">
    <location>
        <begin position="169"/>
        <end position="188"/>
    </location>
</feature>
<evidence type="ECO:0000313" key="6">
    <source>
        <dbReference type="Proteomes" id="UP000494165"/>
    </source>
</evidence>
<feature type="domain" description="BRICHOS" evidence="4">
    <location>
        <begin position="42"/>
        <end position="135"/>
    </location>
</feature>
<sequence>MPPSVALLLTFVFVTAPARALEWPDRPRVDLSSQPPASTQKNHHVTQIHSLSDFKYKITAYRDAKEKTCYLQSIASSNNKQYLELYKNVLYGKRETRKIPKTFYTVPGSLSKSQVLHLAGARVASYCRGFTTMILLPGPPQSMTNDFPDSAESPPSEPSLPRYLKEQMQKRRQKRNAKGKRRYQGQTQVQTIALGGDQLNTAESLAQKNTSQTKLSTTRGMSQAQSQSIYEEDCDGCGDRQSNRNGYSWGQIYDQSGQDARVGFRPNEMHTPGRGIHLPNRRPSGQGYDHDKPSGTGLKPDKSMDLEEDILVKEKQLDLLMIINLDQENLMDKEVMALMEYLLALQYKNHLDLDQVDYIDLAKLTGLTEDLMVSEGKLQIILEVD</sequence>
<dbReference type="EMBL" id="CADEPI010000366">
    <property type="protein sequence ID" value="CAB3384686.1"/>
    <property type="molecule type" value="Genomic_DNA"/>
</dbReference>
<feature type="region of interest" description="Disordered" evidence="2">
    <location>
        <begin position="266"/>
        <end position="302"/>
    </location>
</feature>
<evidence type="ECO:0000256" key="3">
    <source>
        <dbReference type="SAM" id="SignalP"/>
    </source>
</evidence>
<feature type="compositionally biased region" description="Basic residues" evidence="2">
    <location>
        <begin position="170"/>
        <end position="183"/>
    </location>
</feature>
<proteinExistence type="predicted"/>
<dbReference type="AlphaFoldDB" id="A0A8S1DW24"/>
<dbReference type="InterPro" id="IPR007084">
    <property type="entry name" value="BRICHOS_dom"/>
</dbReference>
<gene>
    <name evidence="5" type="ORF">CLODIP_2_CD08041</name>
</gene>
<accession>A0A8S1DW24</accession>
<keyword evidence="3" id="KW-0732">Signal</keyword>
<evidence type="ECO:0000256" key="2">
    <source>
        <dbReference type="SAM" id="MobiDB-lite"/>
    </source>
</evidence>
<evidence type="ECO:0000259" key="4">
    <source>
        <dbReference type="PROSITE" id="PS50869"/>
    </source>
</evidence>
<evidence type="ECO:0000256" key="1">
    <source>
        <dbReference type="ARBA" id="ARBA00023157"/>
    </source>
</evidence>